<evidence type="ECO:0000313" key="3">
    <source>
        <dbReference type="EMBL" id="TSH89108.1"/>
    </source>
</evidence>
<organism evidence="3 4">
    <name type="scientific">Verticiella sediminum</name>
    <dbReference type="NCBI Taxonomy" id="1247510"/>
    <lineage>
        <taxon>Bacteria</taxon>
        <taxon>Pseudomonadati</taxon>
        <taxon>Pseudomonadota</taxon>
        <taxon>Betaproteobacteria</taxon>
        <taxon>Burkholderiales</taxon>
        <taxon>Alcaligenaceae</taxon>
        <taxon>Verticiella</taxon>
    </lineage>
</organism>
<keyword evidence="4" id="KW-1185">Reference proteome</keyword>
<evidence type="ECO:0000256" key="1">
    <source>
        <dbReference type="ARBA" id="ARBA00022679"/>
    </source>
</evidence>
<dbReference type="CDD" id="cd03809">
    <property type="entry name" value="GT4_MtfB-like"/>
    <property type="match status" value="1"/>
</dbReference>
<dbReference type="Gene3D" id="3.40.50.2000">
    <property type="entry name" value="Glycogen Phosphorylase B"/>
    <property type="match status" value="1"/>
</dbReference>
<protein>
    <submittedName>
        <fullName evidence="3">Glycosyltransferase family 4 protein</fullName>
    </submittedName>
</protein>
<dbReference type="AlphaFoldDB" id="A0A556A897"/>
<dbReference type="PANTHER" id="PTHR46401">
    <property type="entry name" value="GLYCOSYLTRANSFERASE WBBK-RELATED"/>
    <property type="match status" value="1"/>
</dbReference>
<reference evidence="3 4" key="1">
    <citation type="submission" date="2019-07" db="EMBL/GenBank/DDBJ databases">
        <title>Qingshengfaniella alkalisoli gen. nov., sp. nov., isolated from saline soil.</title>
        <authorList>
            <person name="Xu L."/>
            <person name="Huang X.-X."/>
            <person name="Sun J.-Q."/>
        </authorList>
    </citation>
    <scope>NUCLEOTIDE SEQUENCE [LARGE SCALE GENOMIC DNA]</scope>
    <source>
        <strain evidence="3 4">DSM 27279</strain>
    </source>
</reference>
<keyword evidence="1 3" id="KW-0808">Transferase</keyword>
<name>A0A556A897_9BURK</name>
<dbReference type="InterPro" id="IPR001296">
    <property type="entry name" value="Glyco_trans_1"/>
</dbReference>
<dbReference type="OrthoDB" id="433681at2"/>
<dbReference type="GO" id="GO:0016757">
    <property type="term" value="F:glycosyltransferase activity"/>
    <property type="evidence" value="ECO:0007669"/>
    <property type="project" value="InterPro"/>
</dbReference>
<dbReference type="Pfam" id="PF00534">
    <property type="entry name" value="Glycos_transf_1"/>
    <property type="match status" value="1"/>
</dbReference>
<accession>A0A556A897</accession>
<proteinExistence type="predicted"/>
<evidence type="ECO:0000259" key="2">
    <source>
        <dbReference type="Pfam" id="PF00534"/>
    </source>
</evidence>
<dbReference type="Proteomes" id="UP000318405">
    <property type="component" value="Unassembled WGS sequence"/>
</dbReference>
<sequence>MSAGLWIDVTASFNWRRAPSGITRVEQECCRWVLEHAPEAVRFCVYDTEAHVWHAMPHDEARAVLARRYSPLGEAIEQTVSAWRPGGAPIRFGPGERYLCLSADQTPERWAALYAAKRDQGLRVFGILYDLIPILFPHFYWKHIEQGTARYMTDLAWVAEHVVCISERTRRDALEFYRDIGMAAPAMSLVRLGDELPGASQVEPAPQVQALARERYILTVGTLEIRKNHETLYRALLDLRARGRHDLPLLVFAGMRGWRVDDLLTSLEQDPQVRGRIMILPHASDADIAHLYQHCLFTVFPSIYEGWGLPVAESLAYGKLCLASSAGSVPEIAPGLTEDIDPYDVRAWADRMLAYSRDEALLRAREARVAAEYRITRWRETAHRIMARALADAAPPPGQG</sequence>
<dbReference type="RefSeq" id="WP_143951223.1">
    <property type="nucleotide sequence ID" value="NZ_BAABMB010000005.1"/>
</dbReference>
<dbReference type="EMBL" id="VLTJ01000042">
    <property type="protein sequence ID" value="TSH89108.1"/>
    <property type="molecule type" value="Genomic_DNA"/>
</dbReference>
<dbReference type="PANTHER" id="PTHR46401:SF2">
    <property type="entry name" value="GLYCOSYLTRANSFERASE WBBK-RELATED"/>
    <property type="match status" value="1"/>
</dbReference>
<gene>
    <name evidence="3" type="ORF">FOZ76_26225</name>
</gene>
<feature type="domain" description="Glycosyl transferase family 1" evidence="2">
    <location>
        <begin position="212"/>
        <end position="361"/>
    </location>
</feature>
<comment type="caution">
    <text evidence="3">The sequence shown here is derived from an EMBL/GenBank/DDBJ whole genome shotgun (WGS) entry which is preliminary data.</text>
</comment>
<evidence type="ECO:0000313" key="4">
    <source>
        <dbReference type="Proteomes" id="UP000318405"/>
    </source>
</evidence>
<dbReference type="SUPFAM" id="SSF53756">
    <property type="entry name" value="UDP-Glycosyltransferase/glycogen phosphorylase"/>
    <property type="match status" value="1"/>
</dbReference>